<comment type="caution">
    <text evidence="1">The sequence shown here is derived from an EMBL/GenBank/DDBJ whole genome shotgun (WGS) entry which is preliminary data.</text>
</comment>
<sequence>MNKDIKLKRGDIVYTVNEYGFEARGTILNEWSGKSIKNFENNTGRKILKIERPQTIYEVKEILDEKEKEYLSAVIRPFKNRVNNISKIKTINEYICIQLSGIYGHTTEEVCLPYFKKDTMYKGMYRGKKYTLKELGLE</sequence>
<evidence type="ECO:0000313" key="2">
    <source>
        <dbReference type="Proteomes" id="UP000824087"/>
    </source>
</evidence>
<reference evidence="1" key="1">
    <citation type="submission" date="2020-10" db="EMBL/GenBank/DDBJ databases">
        <authorList>
            <person name="Gilroy R."/>
        </authorList>
    </citation>
    <scope>NUCLEOTIDE SEQUENCE</scope>
    <source>
        <strain evidence="1">CHK197-8231</strain>
    </source>
</reference>
<dbReference type="AlphaFoldDB" id="A0A9D1HWJ1"/>
<proteinExistence type="predicted"/>
<reference evidence="1" key="2">
    <citation type="journal article" date="2021" name="PeerJ">
        <title>Extensive microbial diversity within the chicken gut microbiome revealed by metagenomics and culture.</title>
        <authorList>
            <person name="Gilroy R."/>
            <person name="Ravi A."/>
            <person name="Getino M."/>
            <person name="Pursley I."/>
            <person name="Horton D.L."/>
            <person name="Alikhan N.F."/>
            <person name="Baker D."/>
            <person name="Gharbi K."/>
            <person name="Hall N."/>
            <person name="Watson M."/>
            <person name="Adriaenssens E.M."/>
            <person name="Foster-Nyarko E."/>
            <person name="Jarju S."/>
            <person name="Secka A."/>
            <person name="Antonio M."/>
            <person name="Oren A."/>
            <person name="Chaudhuri R.R."/>
            <person name="La Ragione R."/>
            <person name="Hildebrand F."/>
            <person name="Pallen M.J."/>
        </authorList>
    </citation>
    <scope>NUCLEOTIDE SEQUENCE</scope>
    <source>
        <strain evidence="1">CHK197-8231</strain>
    </source>
</reference>
<dbReference type="Proteomes" id="UP000824087">
    <property type="component" value="Unassembled WGS sequence"/>
</dbReference>
<gene>
    <name evidence="1" type="ORF">IAD49_03070</name>
</gene>
<protein>
    <submittedName>
        <fullName evidence="1">Uncharacterized protein</fullName>
    </submittedName>
</protein>
<accession>A0A9D1HWJ1</accession>
<evidence type="ECO:0000313" key="1">
    <source>
        <dbReference type="EMBL" id="HIU22545.1"/>
    </source>
</evidence>
<dbReference type="EMBL" id="DVML01000018">
    <property type="protein sequence ID" value="HIU22545.1"/>
    <property type="molecule type" value="Genomic_DNA"/>
</dbReference>
<name>A0A9D1HWJ1_9BACT</name>
<organism evidence="1 2">
    <name type="scientific">Candidatus Fimihabitans intestinipullorum</name>
    <dbReference type="NCBI Taxonomy" id="2840820"/>
    <lineage>
        <taxon>Bacteria</taxon>
        <taxon>Bacillati</taxon>
        <taxon>Mycoplasmatota</taxon>
        <taxon>Mycoplasmatota incertae sedis</taxon>
        <taxon>Candidatus Fimihabitans</taxon>
    </lineage>
</organism>